<dbReference type="Proteomes" id="UP001367508">
    <property type="component" value="Unassembled WGS sequence"/>
</dbReference>
<organism evidence="1 2">
    <name type="scientific">Canavalia gladiata</name>
    <name type="common">Sword bean</name>
    <name type="synonym">Dolichos gladiatus</name>
    <dbReference type="NCBI Taxonomy" id="3824"/>
    <lineage>
        <taxon>Eukaryota</taxon>
        <taxon>Viridiplantae</taxon>
        <taxon>Streptophyta</taxon>
        <taxon>Embryophyta</taxon>
        <taxon>Tracheophyta</taxon>
        <taxon>Spermatophyta</taxon>
        <taxon>Magnoliopsida</taxon>
        <taxon>eudicotyledons</taxon>
        <taxon>Gunneridae</taxon>
        <taxon>Pentapetalae</taxon>
        <taxon>rosids</taxon>
        <taxon>fabids</taxon>
        <taxon>Fabales</taxon>
        <taxon>Fabaceae</taxon>
        <taxon>Papilionoideae</taxon>
        <taxon>50 kb inversion clade</taxon>
        <taxon>NPAAA clade</taxon>
        <taxon>indigoferoid/millettioid clade</taxon>
        <taxon>Phaseoleae</taxon>
        <taxon>Canavalia</taxon>
    </lineage>
</organism>
<proteinExistence type="predicted"/>
<evidence type="ECO:0000313" key="2">
    <source>
        <dbReference type="Proteomes" id="UP001367508"/>
    </source>
</evidence>
<keyword evidence="2" id="KW-1185">Reference proteome</keyword>
<protein>
    <submittedName>
        <fullName evidence="1">Uncharacterized protein</fullName>
    </submittedName>
</protein>
<sequence>MGQYRRVFIYFFRIVIHGGYGSVSHPALLISVIDDLVEISSSAYSNPRLCFFRVKIEAGFEYGLCQHSLNYEDVHSLMISPCDLCLDPCDLAS</sequence>
<accession>A0AAN9MS88</accession>
<dbReference type="AlphaFoldDB" id="A0AAN9MS88"/>
<name>A0AAN9MS88_CANGL</name>
<reference evidence="1 2" key="1">
    <citation type="submission" date="2024-01" db="EMBL/GenBank/DDBJ databases">
        <title>The genomes of 5 underutilized Papilionoideae crops provide insights into root nodulation and disease resistanc.</title>
        <authorList>
            <person name="Jiang F."/>
        </authorList>
    </citation>
    <scope>NUCLEOTIDE SEQUENCE [LARGE SCALE GENOMIC DNA]</scope>
    <source>
        <strain evidence="1">LVBAO_FW01</strain>
        <tissue evidence="1">Leaves</tissue>
    </source>
</reference>
<dbReference type="EMBL" id="JAYMYQ010000001">
    <property type="protein sequence ID" value="KAK7359036.1"/>
    <property type="molecule type" value="Genomic_DNA"/>
</dbReference>
<comment type="caution">
    <text evidence="1">The sequence shown here is derived from an EMBL/GenBank/DDBJ whole genome shotgun (WGS) entry which is preliminary data.</text>
</comment>
<gene>
    <name evidence="1" type="ORF">VNO77_00980</name>
</gene>
<evidence type="ECO:0000313" key="1">
    <source>
        <dbReference type="EMBL" id="KAK7359036.1"/>
    </source>
</evidence>